<evidence type="ECO:0008006" key="4">
    <source>
        <dbReference type="Google" id="ProtNLM"/>
    </source>
</evidence>
<gene>
    <name evidence="2" type="ORF">BN1080_00250</name>
</gene>
<evidence type="ECO:0000256" key="1">
    <source>
        <dbReference type="SAM" id="MobiDB-lite"/>
    </source>
</evidence>
<keyword evidence="3" id="KW-1185">Reference proteome</keyword>
<dbReference type="STRING" id="1499687.BN1080_00250"/>
<dbReference type="RefSeq" id="WP_052649776.1">
    <property type="nucleotide sequence ID" value="NZ_CCXS01000001.1"/>
</dbReference>
<organism evidence="2 3">
    <name type="scientific">Planococcus massiliensis</name>
    <dbReference type="NCBI Taxonomy" id="1499687"/>
    <lineage>
        <taxon>Bacteria</taxon>
        <taxon>Bacillati</taxon>
        <taxon>Bacillota</taxon>
        <taxon>Bacilli</taxon>
        <taxon>Bacillales</taxon>
        <taxon>Caryophanaceae</taxon>
        <taxon>Planococcus</taxon>
    </lineage>
</organism>
<reference evidence="2 3" key="1">
    <citation type="submission" date="2014-09" db="EMBL/GenBank/DDBJ databases">
        <authorList>
            <person name="Urmite Genomes Urmite Genomes"/>
        </authorList>
    </citation>
    <scope>NUCLEOTIDE SEQUENCE [LARGE SCALE GENOMIC DNA]</scope>
    <source>
        <strain evidence="2 3">ES2</strain>
    </source>
</reference>
<proteinExistence type="predicted"/>
<evidence type="ECO:0000313" key="3">
    <source>
        <dbReference type="Proteomes" id="UP000043699"/>
    </source>
</evidence>
<dbReference type="Proteomes" id="UP000043699">
    <property type="component" value="Unassembled WGS sequence"/>
</dbReference>
<feature type="region of interest" description="Disordered" evidence="1">
    <location>
        <begin position="1"/>
        <end position="63"/>
    </location>
</feature>
<accession>A0A098EHP9</accession>
<evidence type="ECO:0000313" key="2">
    <source>
        <dbReference type="EMBL" id="CEG21342.1"/>
    </source>
</evidence>
<sequence>MTKKAKAKSGIGQGTGKKGWNRWKTGANKAKSFKPYTSKANKKTDGSKSGQSANNEPPEWIDG</sequence>
<protein>
    <recommendedName>
        <fullName evidence="4">DUF3934 domain-containing protein</fullName>
    </recommendedName>
</protein>
<dbReference type="EMBL" id="CCXS01000001">
    <property type="protein sequence ID" value="CEG21342.1"/>
    <property type="molecule type" value="Genomic_DNA"/>
</dbReference>
<dbReference type="InterPro" id="IPR025175">
    <property type="entry name" value="DUF3934"/>
</dbReference>
<dbReference type="AlphaFoldDB" id="A0A098EHP9"/>
<dbReference type="OrthoDB" id="2666968at2"/>
<dbReference type="Pfam" id="PF13070">
    <property type="entry name" value="DUF3934"/>
    <property type="match status" value="1"/>
</dbReference>
<name>A0A098EHP9_9BACL</name>